<reference evidence="1 2" key="1">
    <citation type="submission" date="2015-06" db="EMBL/GenBank/DDBJ databases">
        <authorList>
            <person name="Zeng Y."/>
            <person name="Huang Y."/>
        </authorList>
    </citation>
    <scope>NUCLEOTIDE SEQUENCE [LARGE SCALE GENOMIC DNA]</scope>
    <source>
        <strain evidence="1 2">PQ-2</strain>
    </source>
</reference>
<accession>A0A0G3XLP0</accession>
<dbReference type="AlphaFoldDB" id="A0A0G3XLP0"/>
<proteinExistence type="predicted"/>
<organism evidence="1 2">
    <name type="scientific">Croceicoccus naphthovorans</name>
    <dbReference type="NCBI Taxonomy" id="1348774"/>
    <lineage>
        <taxon>Bacteria</taxon>
        <taxon>Pseudomonadati</taxon>
        <taxon>Pseudomonadota</taxon>
        <taxon>Alphaproteobacteria</taxon>
        <taxon>Sphingomonadales</taxon>
        <taxon>Erythrobacteraceae</taxon>
        <taxon>Croceicoccus</taxon>
    </lineage>
</organism>
<dbReference type="EMBL" id="CP011770">
    <property type="protein sequence ID" value="AKM11531.1"/>
    <property type="molecule type" value="Genomic_DNA"/>
</dbReference>
<protein>
    <submittedName>
        <fullName evidence="1">Uncharacterized protein</fullName>
    </submittedName>
</protein>
<evidence type="ECO:0000313" key="1">
    <source>
        <dbReference type="EMBL" id="AKM11531.1"/>
    </source>
</evidence>
<dbReference type="OrthoDB" id="7477646at2"/>
<name>A0A0G3XLP0_9SPHN</name>
<dbReference type="Proteomes" id="UP000035287">
    <property type="component" value="Chromosome"/>
</dbReference>
<dbReference type="STRING" id="1348774.AB433_04460"/>
<sequence>MNPNRSALNAAVRACAGASAADRQLDAIIASAVFPALTSLPALDTAVWRHNDGTRVRALRYSGSRAAATTLVPAGCWLEDGVSGIARVCGADGERDGIHAVGEIAICIAALKARIDVNSSRA</sequence>
<evidence type="ECO:0000313" key="2">
    <source>
        <dbReference type="Proteomes" id="UP000035287"/>
    </source>
</evidence>
<gene>
    <name evidence="1" type="ORF">AB433_04460</name>
</gene>
<dbReference type="KEGG" id="cna:AB433_04460"/>
<dbReference type="PATRIC" id="fig|1348774.3.peg.937"/>
<keyword evidence="2" id="KW-1185">Reference proteome</keyword>